<organism evidence="1 2">
    <name type="scientific">Nitratifractor salsuginis (strain DSM 16511 / JCM 12458 / E9I37-1)</name>
    <dbReference type="NCBI Taxonomy" id="749222"/>
    <lineage>
        <taxon>Bacteria</taxon>
        <taxon>Pseudomonadati</taxon>
        <taxon>Campylobacterota</taxon>
        <taxon>Epsilonproteobacteria</taxon>
        <taxon>Campylobacterales</taxon>
        <taxon>Sulfurovaceae</taxon>
        <taxon>Nitratifractor</taxon>
    </lineage>
</organism>
<dbReference type="AlphaFoldDB" id="E6X1S3"/>
<gene>
    <name evidence="1" type="ordered locus">Nitsa_1819</name>
</gene>
<evidence type="ECO:0000313" key="1">
    <source>
        <dbReference type="EMBL" id="ADV47064.1"/>
    </source>
</evidence>
<sequence>MFDKAIDRQIEALKTELREIRAKRAGETTATEKGRLIDPYFLTRGDTKMSRPISVIEAGAII</sequence>
<accession>E6X1S3</accession>
<dbReference type="Proteomes" id="UP000008633">
    <property type="component" value="Chromosome"/>
</dbReference>
<proteinExistence type="predicted"/>
<reference evidence="2" key="2">
    <citation type="submission" date="2011-01" db="EMBL/GenBank/DDBJ databases">
        <title>The complete genome of Nitratifractor salsuginis DSM 16511.</title>
        <authorList>
            <consortium name="US DOE Joint Genome Institute (JGI-PGF)"/>
            <person name="Lucas S."/>
            <person name="Copeland A."/>
            <person name="Lapidus A."/>
            <person name="Bruce D."/>
            <person name="Goodwin L."/>
            <person name="Pitluck S."/>
            <person name="Kyrpides N."/>
            <person name="Mavromatis K."/>
            <person name="Ivanova N."/>
            <person name="Mikhailova N."/>
            <person name="Zeytun A."/>
            <person name="Detter J.C."/>
            <person name="Tapia R."/>
            <person name="Han C."/>
            <person name="Land M."/>
            <person name="Hauser L."/>
            <person name="Markowitz V."/>
            <person name="Cheng J.-F."/>
            <person name="Hugenholtz P."/>
            <person name="Woyke T."/>
            <person name="Wu D."/>
            <person name="Tindall B."/>
            <person name="Schuetze A."/>
            <person name="Brambilla E."/>
            <person name="Klenk H.-P."/>
            <person name="Eisen J.A."/>
        </authorList>
    </citation>
    <scope>NUCLEOTIDE SEQUENCE [LARGE SCALE GENOMIC DNA]</scope>
    <source>
        <strain evidence="2">DSM 16511 / JCM 12458 / E9I37-1</strain>
    </source>
</reference>
<dbReference type="STRING" id="749222.Nitsa_1819"/>
<dbReference type="RefSeq" id="WP_013554749.1">
    <property type="nucleotide sequence ID" value="NC_014935.1"/>
</dbReference>
<keyword evidence="2" id="KW-1185">Reference proteome</keyword>
<dbReference type="HOGENOM" id="CLU_2899610_0_0_7"/>
<evidence type="ECO:0000313" key="2">
    <source>
        <dbReference type="Proteomes" id="UP000008633"/>
    </source>
</evidence>
<reference evidence="1 2" key="1">
    <citation type="journal article" date="2011" name="Stand. Genomic Sci.">
        <title>Complete genome sequence of Nitratifractor salsuginis type strain (E9I37-1).</title>
        <authorList>
            <person name="Anderson I."/>
            <person name="Sikorski J."/>
            <person name="Zeytun A."/>
            <person name="Nolan M."/>
            <person name="Lapidus A."/>
            <person name="Lucas S."/>
            <person name="Hammon N."/>
            <person name="Deshpande S."/>
            <person name="Cheng J.F."/>
            <person name="Tapia R."/>
            <person name="Han C."/>
            <person name="Goodwin L."/>
            <person name="Pitluck S."/>
            <person name="Liolios K."/>
            <person name="Pagani I."/>
            <person name="Ivanova N."/>
            <person name="Huntemann M."/>
            <person name="Mavromatis K."/>
            <person name="Ovchinikova G."/>
            <person name="Pati A."/>
            <person name="Chen A."/>
            <person name="Palaniappan K."/>
            <person name="Land M."/>
            <person name="Hauser L."/>
            <person name="Brambilla E.M."/>
            <person name="Ngatchou-Djao O.D."/>
            <person name="Rohde M."/>
            <person name="Tindall B.J."/>
            <person name="Goker M."/>
            <person name="Detter J.C."/>
            <person name="Woyke T."/>
            <person name="Bristow J."/>
            <person name="Eisen J.A."/>
            <person name="Markowitz V."/>
            <person name="Hugenholtz P."/>
            <person name="Klenk H.P."/>
            <person name="Kyrpides N.C."/>
        </authorList>
    </citation>
    <scope>NUCLEOTIDE SEQUENCE [LARGE SCALE GENOMIC DNA]</scope>
    <source>
        <strain evidence="2">DSM 16511 / JCM 12458 / E9I37-1</strain>
    </source>
</reference>
<protein>
    <submittedName>
        <fullName evidence="1">Uncharacterized protein</fullName>
    </submittedName>
</protein>
<name>E6X1S3_NITSE</name>
<dbReference type="EMBL" id="CP002452">
    <property type="protein sequence ID" value="ADV47064.1"/>
    <property type="molecule type" value="Genomic_DNA"/>
</dbReference>
<dbReference type="KEGG" id="nsa:Nitsa_1819"/>